<keyword evidence="2 4" id="KW-0175">Coiled coil</keyword>
<feature type="compositionally biased region" description="Basic and acidic residues" evidence="5">
    <location>
        <begin position="486"/>
        <end position="496"/>
    </location>
</feature>
<reference evidence="7 8" key="1">
    <citation type="submission" date="2020-07" db="EMBL/GenBank/DDBJ databases">
        <title>The yeast mating-type switching endonuclease HO is a domesticated member of an unorthodox homing genetic element family.</title>
        <authorList>
            <person name="Coughlan A.Y."/>
            <person name="Lombardi L."/>
            <person name="Braun-Galleani S."/>
            <person name="Martos A.R."/>
            <person name="Galeote V."/>
            <person name="Bigey F."/>
            <person name="Dequin S."/>
            <person name="Byrne K.P."/>
            <person name="Wolfe K.H."/>
        </authorList>
    </citation>
    <scope>NUCLEOTIDE SEQUENCE [LARGE SCALE GENOMIC DNA]</scope>
    <source>
        <strain evidence="7 8">NRRL Y-6702</strain>
    </source>
</reference>
<feature type="region of interest" description="Disordered" evidence="5">
    <location>
        <begin position="853"/>
        <end position="927"/>
    </location>
</feature>
<dbReference type="Gene3D" id="1.10.1040.10">
    <property type="entry name" value="N-(1-d-carboxylethyl)-l-norvaline Dehydrogenase, domain 2"/>
    <property type="match status" value="1"/>
</dbReference>
<dbReference type="SUPFAM" id="SSF48179">
    <property type="entry name" value="6-phosphogluconate dehydrogenase C-terminal domain-like"/>
    <property type="match status" value="1"/>
</dbReference>
<feature type="compositionally biased region" description="Polar residues" evidence="5">
    <location>
        <begin position="704"/>
        <end position="718"/>
    </location>
</feature>
<name>A0A7H9B212_ZYGMR</name>
<feature type="region of interest" description="Disordered" evidence="5">
    <location>
        <begin position="589"/>
        <end position="795"/>
    </location>
</feature>
<proteinExistence type="inferred from homology"/>
<evidence type="ECO:0000313" key="7">
    <source>
        <dbReference type="EMBL" id="QLG71802.1"/>
    </source>
</evidence>
<dbReference type="EMBL" id="CP058606">
    <property type="protein sequence ID" value="QLG71802.1"/>
    <property type="molecule type" value="Genomic_DNA"/>
</dbReference>
<dbReference type="FunFam" id="1.10.1040.10:FF:000033">
    <property type="entry name" value="PAM1p protein"/>
    <property type="match status" value="1"/>
</dbReference>
<protein>
    <recommendedName>
        <fullName evidence="6">Ketopantoate reductase C-terminal domain-containing protein</fullName>
    </recommendedName>
</protein>
<dbReference type="KEGG" id="zmk:HG535_0C01510"/>
<dbReference type="Pfam" id="PF08546">
    <property type="entry name" value="ApbA_C"/>
    <property type="match status" value="1"/>
</dbReference>
<feature type="compositionally biased region" description="Polar residues" evidence="5">
    <location>
        <begin position="470"/>
        <end position="482"/>
    </location>
</feature>
<evidence type="ECO:0000313" key="8">
    <source>
        <dbReference type="Proteomes" id="UP000509704"/>
    </source>
</evidence>
<evidence type="ECO:0000256" key="2">
    <source>
        <dbReference type="ARBA" id="ARBA00023054"/>
    </source>
</evidence>
<dbReference type="PANTHER" id="PTHR21708:SF25">
    <property type="entry name" value="PROTEIN PAM1-RELATED"/>
    <property type="match status" value="1"/>
</dbReference>
<dbReference type="RefSeq" id="XP_037143530.1">
    <property type="nucleotide sequence ID" value="XM_037287635.1"/>
</dbReference>
<dbReference type="GO" id="GO:0005934">
    <property type="term" value="C:cellular bud tip"/>
    <property type="evidence" value="ECO:0007669"/>
    <property type="project" value="UniProtKB-ARBA"/>
</dbReference>
<keyword evidence="8" id="KW-1185">Reference proteome</keyword>
<accession>A0A7H9B212</accession>
<feature type="region of interest" description="Disordered" evidence="5">
    <location>
        <begin position="523"/>
        <end position="561"/>
    </location>
</feature>
<feature type="domain" description="Ketopantoate reductase C-terminal" evidence="6">
    <location>
        <begin position="247"/>
        <end position="372"/>
    </location>
</feature>
<keyword evidence="1" id="KW-0597">Phosphoprotein</keyword>
<dbReference type="InterPro" id="IPR013328">
    <property type="entry name" value="6PGD_dom2"/>
</dbReference>
<dbReference type="InterPro" id="IPR008927">
    <property type="entry name" value="6-PGluconate_DH-like_C_sf"/>
</dbReference>
<gene>
    <name evidence="7" type="ORF">HG535_0C01510</name>
</gene>
<sequence length="927" mass="102846">MAPSSSLRVLIVGNNPNVLLYTSRFQLAKSVDLYHVSDSKSSSFEVETIAYGKSVFQLANHFTSVPHLIEAMNGSSEHPSPIFDLIILSASSLQETSTLASQLNPTININTKVFLESSGFVQLEPFVKMSMDLPNLNIFSIMIDMDFRQVGNNEYKEFSTNKKGLGKGTIYLGESSLPKVKQAQQNQQQASSKSQSTTSSSSINQQPLKYSKNVISLLDTFQRLFKKLFPEDNVSLCNHSSLEFVSQQWALATPRICFDPLLILLEETRPSELQKQILAKPLISGLVTEIITVLKSMGSKLNGNLENESSLLSHWERMYPDPNDCPSLVYHFIHKTAPLNIDMLLLQPILLADDYGIKTPYLEFLYSLMCQYEKLNNGKSKWFMRTKDDQDFQKKISYLSEDKNRLQNQLTSLEKTLQDNDGLVSQLQSNEQASLEQINVLQSQVVSLRQELNVIQKTHETQVEQLKSQEFQRADISNGNSRKVTHQKEHSLEDSPSHASTGTPNLKDIADFAVIGVNYGEASQKQHLQQPNAPLTFGSSQSSFNGSGSASGSYSGGPESDSWLKERELEIRKKELDLQERELEFERKLAQHPKQQQPQQQPQPQQPSSRYNKGKTNGYSATSPTLSSRKPSFPQLQQPSLNGRSNPKTIHGAIPGQTTSATNFVDPLGPPMPLKNNSGYQNQPQHFHQNGSHSIKPTSRKNRNSNMPLIGNASSLGLNNYGRPPKGGQKPRLNSLSTGNLNMQGRTRQSSGFAVNTLGNNSNSRVNMPNNVKSAYGDANMSAHDDQSQAQRQFSSSTTILDANGMNPNMSTNSVVHNPMSSNYQAPFMEEQTGQVQPQALKADFPEADSYLNFAQSPGLQGPQSNPPEITISGPQATPPMSTISDTQSIVTNDAEDTNDSKDTTRGNKKDKKKKFGLFGKKKKSKK</sequence>
<dbReference type="GeneID" id="59235498"/>
<dbReference type="GO" id="GO:0005935">
    <property type="term" value="C:cellular bud neck"/>
    <property type="evidence" value="ECO:0007669"/>
    <property type="project" value="UniProtKB-ARBA"/>
</dbReference>
<feature type="compositionally biased region" description="Basic residues" evidence="5">
    <location>
        <begin position="909"/>
        <end position="927"/>
    </location>
</feature>
<dbReference type="Proteomes" id="UP000509704">
    <property type="component" value="Chromosome 3"/>
</dbReference>
<organism evidence="7 8">
    <name type="scientific">Zygotorulaspora mrakii</name>
    <name type="common">Zygosaccharomyces mrakii</name>
    <dbReference type="NCBI Taxonomy" id="42260"/>
    <lineage>
        <taxon>Eukaryota</taxon>
        <taxon>Fungi</taxon>
        <taxon>Dikarya</taxon>
        <taxon>Ascomycota</taxon>
        <taxon>Saccharomycotina</taxon>
        <taxon>Saccharomycetes</taxon>
        <taxon>Saccharomycetales</taxon>
        <taxon>Saccharomycetaceae</taxon>
        <taxon>Zygotorulaspora</taxon>
    </lineage>
</organism>
<feature type="region of interest" description="Disordered" evidence="5">
    <location>
        <begin position="182"/>
        <end position="204"/>
    </location>
</feature>
<evidence type="ECO:0000256" key="1">
    <source>
        <dbReference type="ARBA" id="ARBA00022553"/>
    </source>
</evidence>
<feature type="region of interest" description="Disordered" evidence="5">
    <location>
        <begin position="470"/>
        <end position="505"/>
    </location>
</feature>
<evidence type="ECO:0000256" key="5">
    <source>
        <dbReference type="SAM" id="MobiDB-lite"/>
    </source>
</evidence>
<feature type="coiled-coil region" evidence="4">
    <location>
        <begin position="396"/>
        <end position="458"/>
    </location>
</feature>
<dbReference type="InterPro" id="IPR013752">
    <property type="entry name" value="KPA_reductase"/>
</dbReference>
<comment type="similarity">
    <text evidence="3">Belongs to the PAM1/SVL3 family.</text>
</comment>
<dbReference type="InterPro" id="IPR051402">
    <property type="entry name" value="KPR-Related"/>
</dbReference>
<dbReference type="PANTHER" id="PTHR21708">
    <property type="entry name" value="PROBABLE 2-DEHYDROPANTOATE 2-REDUCTASE"/>
    <property type="match status" value="1"/>
</dbReference>
<feature type="compositionally biased region" description="Polar residues" evidence="5">
    <location>
        <begin position="675"/>
        <end position="697"/>
    </location>
</feature>
<dbReference type="OrthoDB" id="5302359at2759"/>
<evidence type="ECO:0000256" key="3">
    <source>
        <dbReference type="ARBA" id="ARBA00061346"/>
    </source>
</evidence>
<feature type="compositionally biased region" description="Polar residues" evidence="5">
    <location>
        <begin position="523"/>
        <end position="533"/>
    </location>
</feature>
<feature type="compositionally biased region" description="Polar residues" evidence="5">
    <location>
        <begin position="732"/>
        <end position="759"/>
    </location>
</feature>
<dbReference type="GO" id="GO:0005737">
    <property type="term" value="C:cytoplasm"/>
    <property type="evidence" value="ECO:0007669"/>
    <property type="project" value="TreeGrafter"/>
</dbReference>
<feature type="compositionally biased region" description="Polar residues" evidence="5">
    <location>
        <begin position="853"/>
        <end position="892"/>
    </location>
</feature>
<dbReference type="AlphaFoldDB" id="A0A7H9B212"/>
<feature type="compositionally biased region" description="Low complexity" evidence="5">
    <location>
        <begin position="760"/>
        <end position="772"/>
    </location>
</feature>
<feature type="compositionally biased region" description="Low complexity" evidence="5">
    <location>
        <begin position="538"/>
        <end position="560"/>
    </location>
</feature>
<feature type="compositionally biased region" description="Low complexity" evidence="5">
    <location>
        <begin position="595"/>
        <end position="607"/>
    </location>
</feature>
<evidence type="ECO:0000256" key="4">
    <source>
        <dbReference type="SAM" id="Coils"/>
    </source>
</evidence>
<feature type="compositionally biased region" description="Basic and acidic residues" evidence="5">
    <location>
        <begin position="899"/>
        <end position="908"/>
    </location>
</feature>
<evidence type="ECO:0000259" key="6">
    <source>
        <dbReference type="Pfam" id="PF08546"/>
    </source>
</evidence>
<feature type="compositionally biased region" description="Polar residues" evidence="5">
    <location>
        <begin position="608"/>
        <end position="648"/>
    </location>
</feature>